<keyword evidence="3 8" id="KW-0028">Amino-acid biosynthesis</keyword>
<dbReference type="GO" id="GO:0019632">
    <property type="term" value="P:shikimate metabolic process"/>
    <property type="evidence" value="ECO:0007669"/>
    <property type="project" value="InterPro"/>
</dbReference>
<reference evidence="12" key="2">
    <citation type="journal article" date="2021" name="PeerJ">
        <title>Extensive microbial diversity within the chicken gut microbiome revealed by metagenomics and culture.</title>
        <authorList>
            <person name="Gilroy R."/>
            <person name="Ravi A."/>
            <person name="Getino M."/>
            <person name="Pursley I."/>
            <person name="Horton D.L."/>
            <person name="Alikhan N.F."/>
            <person name="Baker D."/>
            <person name="Gharbi K."/>
            <person name="Hall N."/>
            <person name="Watson M."/>
            <person name="Adriaenssens E.M."/>
            <person name="Foster-Nyarko E."/>
            <person name="Jarju S."/>
            <person name="Secka A."/>
            <person name="Antonio M."/>
            <person name="Oren A."/>
            <person name="Chaudhuri R.R."/>
            <person name="La Ragione R."/>
            <person name="Hildebrand F."/>
            <person name="Pallen M.J."/>
        </authorList>
    </citation>
    <scope>NUCLEOTIDE SEQUENCE</scope>
    <source>
        <strain evidence="12">CHK160-1198</strain>
    </source>
</reference>
<dbReference type="EC" id="1.1.1.25" evidence="2 8"/>
<evidence type="ECO:0000256" key="4">
    <source>
        <dbReference type="ARBA" id="ARBA00022857"/>
    </source>
</evidence>
<dbReference type="InterPro" id="IPR041121">
    <property type="entry name" value="SDH_C"/>
</dbReference>
<feature type="binding site" evidence="8">
    <location>
        <position position="100"/>
    </location>
    <ligand>
        <name>shikimate</name>
        <dbReference type="ChEBI" id="CHEBI:36208"/>
    </ligand>
</feature>
<dbReference type="SUPFAM" id="SSF51735">
    <property type="entry name" value="NAD(P)-binding Rossmann-fold domains"/>
    <property type="match status" value="1"/>
</dbReference>
<dbReference type="NCBIfam" id="TIGR00507">
    <property type="entry name" value="aroE"/>
    <property type="match status" value="1"/>
</dbReference>
<protein>
    <recommendedName>
        <fullName evidence="2 8">Shikimate dehydrogenase (NADP(+))</fullName>
        <shortName evidence="8">SDH</shortName>
        <ecNumber evidence="2 8">1.1.1.25</ecNumber>
    </recommendedName>
</protein>
<dbReference type="InterPro" id="IPR046346">
    <property type="entry name" value="Aminoacid_DH-like_N_sf"/>
</dbReference>
<dbReference type="InterPro" id="IPR006151">
    <property type="entry name" value="Shikm_DH/Glu-tRNA_Rdtase"/>
</dbReference>
<dbReference type="Pfam" id="PF18317">
    <property type="entry name" value="SDH_C"/>
    <property type="match status" value="1"/>
</dbReference>
<dbReference type="InterPro" id="IPR022893">
    <property type="entry name" value="Shikimate_DH_fam"/>
</dbReference>
<dbReference type="Pfam" id="PF08501">
    <property type="entry name" value="Shikimate_dh_N"/>
    <property type="match status" value="1"/>
</dbReference>
<proteinExistence type="inferred from homology"/>
<dbReference type="AlphaFoldDB" id="A0A9D1MPX4"/>
<comment type="function">
    <text evidence="8">Involved in the biosynthesis of the chorismate, which leads to the biosynthesis of aromatic amino acids. Catalyzes the reversible NADPH linked reduction of 3-dehydroshikimate (DHSA) to yield shikimate (SA).</text>
</comment>
<feature type="binding site" evidence="8">
    <location>
        <position position="60"/>
    </location>
    <ligand>
        <name>shikimate</name>
        <dbReference type="ChEBI" id="CHEBI:36208"/>
    </ligand>
</feature>
<feature type="binding site" evidence="8">
    <location>
        <position position="236"/>
    </location>
    <ligand>
        <name>NADP(+)</name>
        <dbReference type="ChEBI" id="CHEBI:58349"/>
    </ligand>
</feature>
<evidence type="ECO:0000259" key="10">
    <source>
        <dbReference type="Pfam" id="PF08501"/>
    </source>
</evidence>
<keyword evidence="4 8" id="KW-0521">NADP</keyword>
<comment type="pathway">
    <text evidence="1 8">Metabolic intermediate biosynthesis; chorismate biosynthesis; chorismate from D-erythrose 4-phosphate and phosphoenolpyruvate: step 4/7.</text>
</comment>
<dbReference type="GO" id="GO:0008652">
    <property type="term" value="P:amino acid biosynthetic process"/>
    <property type="evidence" value="ECO:0007669"/>
    <property type="project" value="UniProtKB-KW"/>
</dbReference>
<dbReference type="Pfam" id="PF01488">
    <property type="entry name" value="Shikimate_DH"/>
    <property type="match status" value="1"/>
</dbReference>
<comment type="catalytic activity">
    <reaction evidence="7 8">
        <text>shikimate + NADP(+) = 3-dehydroshikimate + NADPH + H(+)</text>
        <dbReference type="Rhea" id="RHEA:17737"/>
        <dbReference type="ChEBI" id="CHEBI:15378"/>
        <dbReference type="ChEBI" id="CHEBI:16630"/>
        <dbReference type="ChEBI" id="CHEBI:36208"/>
        <dbReference type="ChEBI" id="CHEBI:57783"/>
        <dbReference type="ChEBI" id="CHEBI:58349"/>
        <dbReference type="EC" id="1.1.1.25"/>
    </reaction>
</comment>
<sequence length="273" mass="29722">MLKFGLLGEKLGHSLSPLIHSLLWEKLGRCAEYTLEEVTAQDLPSKFKNFGQEFSGLNVTIPYKTTVMPWLDQIEPAALAIGAVNTIKWVAGQSYGYNTDYYGFGRLLAANNIKVAQKQICVLGSGGAAQAVVKYLLDQQALRVVVVARQQQEAAGRMQHLASPERLLFTSYAALPSTSLIVINCTPVGMYPQIEATPLSQKDLAQVTTVVDLIYNPAETLLLREARLAGKQAVNGLLMLVAQAAAAEEIWLGEEFSTEIIEQVTEEVAGGLR</sequence>
<dbReference type="HAMAP" id="MF_00222">
    <property type="entry name" value="Shikimate_DH_AroE"/>
    <property type="match status" value="1"/>
</dbReference>
<evidence type="ECO:0000256" key="8">
    <source>
        <dbReference type="HAMAP-Rule" id="MF_00222"/>
    </source>
</evidence>
<keyword evidence="5 8" id="KW-0560">Oxidoreductase</keyword>
<feature type="binding site" evidence="8">
    <location>
        <begin position="124"/>
        <end position="128"/>
    </location>
    <ligand>
        <name>NADP(+)</name>
        <dbReference type="ChEBI" id="CHEBI:58349"/>
    </ligand>
</feature>
<reference evidence="12" key="1">
    <citation type="submission" date="2020-10" db="EMBL/GenBank/DDBJ databases">
        <authorList>
            <person name="Gilroy R."/>
        </authorList>
    </citation>
    <scope>NUCLEOTIDE SEQUENCE</scope>
    <source>
        <strain evidence="12">CHK160-1198</strain>
    </source>
</reference>
<evidence type="ECO:0000313" key="12">
    <source>
        <dbReference type="EMBL" id="HIU64092.1"/>
    </source>
</evidence>
<feature type="binding site" evidence="8">
    <location>
        <position position="213"/>
    </location>
    <ligand>
        <name>NADP(+)</name>
        <dbReference type="ChEBI" id="CHEBI:58349"/>
    </ligand>
</feature>
<name>A0A9D1MPX4_9FIRM</name>
<feature type="domain" description="Shikimate dehydrogenase substrate binding N-terminal" evidence="10">
    <location>
        <begin position="6"/>
        <end position="87"/>
    </location>
</feature>
<evidence type="ECO:0000256" key="7">
    <source>
        <dbReference type="ARBA" id="ARBA00049442"/>
    </source>
</evidence>
<dbReference type="CDD" id="cd01065">
    <property type="entry name" value="NAD_bind_Shikimate_DH"/>
    <property type="match status" value="1"/>
</dbReference>
<dbReference type="PANTHER" id="PTHR21089">
    <property type="entry name" value="SHIKIMATE DEHYDROGENASE"/>
    <property type="match status" value="1"/>
</dbReference>
<accession>A0A9D1MPX4</accession>
<evidence type="ECO:0000259" key="9">
    <source>
        <dbReference type="Pfam" id="PF01488"/>
    </source>
</evidence>
<gene>
    <name evidence="8 12" type="primary">aroE</name>
    <name evidence="12" type="ORF">IAB06_03500</name>
</gene>
<dbReference type="Gene3D" id="3.40.50.720">
    <property type="entry name" value="NAD(P)-binding Rossmann-like Domain"/>
    <property type="match status" value="1"/>
</dbReference>
<dbReference type="InterPro" id="IPR011342">
    <property type="entry name" value="Shikimate_DH"/>
</dbReference>
<comment type="caution">
    <text evidence="8">Lacks conserved residue(s) required for the propagation of feature annotation.</text>
</comment>
<dbReference type="EMBL" id="DVNI01000051">
    <property type="protein sequence ID" value="HIU64092.1"/>
    <property type="molecule type" value="Genomic_DNA"/>
</dbReference>
<dbReference type="GO" id="GO:0009073">
    <property type="term" value="P:aromatic amino acid family biosynthetic process"/>
    <property type="evidence" value="ECO:0007669"/>
    <property type="project" value="UniProtKB-KW"/>
</dbReference>
<comment type="subunit">
    <text evidence="8">Homodimer.</text>
</comment>
<dbReference type="InterPro" id="IPR013708">
    <property type="entry name" value="Shikimate_DH-bd_N"/>
</dbReference>
<dbReference type="Proteomes" id="UP000824099">
    <property type="component" value="Unassembled WGS sequence"/>
</dbReference>
<evidence type="ECO:0000313" key="13">
    <source>
        <dbReference type="Proteomes" id="UP000824099"/>
    </source>
</evidence>
<feature type="binding site" evidence="8">
    <location>
        <position position="85"/>
    </location>
    <ligand>
        <name>shikimate</name>
        <dbReference type="ChEBI" id="CHEBI:36208"/>
    </ligand>
</feature>
<evidence type="ECO:0000256" key="2">
    <source>
        <dbReference type="ARBA" id="ARBA00012962"/>
    </source>
</evidence>
<feature type="binding site" evidence="8">
    <location>
        <position position="215"/>
    </location>
    <ligand>
        <name>shikimate</name>
        <dbReference type="ChEBI" id="CHEBI:36208"/>
    </ligand>
</feature>
<dbReference type="InterPro" id="IPR036291">
    <property type="entry name" value="NAD(P)-bd_dom_sf"/>
</dbReference>
<feature type="domain" description="SDH C-terminal" evidence="11">
    <location>
        <begin position="236"/>
        <end position="264"/>
    </location>
</feature>
<organism evidence="12 13">
    <name type="scientific">Candidatus Avacidaminococcus intestinavium</name>
    <dbReference type="NCBI Taxonomy" id="2840684"/>
    <lineage>
        <taxon>Bacteria</taxon>
        <taxon>Bacillati</taxon>
        <taxon>Bacillota</taxon>
        <taxon>Negativicutes</taxon>
        <taxon>Acidaminococcales</taxon>
        <taxon>Acidaminococcaceae</taxon>
        <taxon>Acidaminococcaceae incertae sedis</taxon>
        <taxon>Candidatus Avacidaminococcus</taxon>
    </lineage>
</organism>
<dbReference type="SUPFAM" id="SSF53223">
    <property type="entry name" value="Aminoacid dehydrogenase-like, N-terminal domain"/>
    <property type="match status" value="1"/>
</dbReference>
<evidence type="ECO:0000256" key="3">
    <source>
        <dbReference type="ARBA" id="ARBA00022605"/>
    </source>
</evidence>
<feature type="domain" description="Quinate/shikimate 5-dehydrogenase/glutamyl-tRNA reductase" evidence="9">
    <location>
        <begin position="110"/>
        <end position="173"/>
    </location>
</feature>
<evidence type="ECO:0000256" key="5">
    <source>
        <dbReference type="ARBA" id="ARBA00023002"/>
    </source>
</evidence>
<keyword evidence="6 8" id="KW-0057">Aromatic amino acid biosynthesis</keyword>
<dbReference type="GO" id="GO:0004764">
    <property type="term" value="F:shikimate 3-dehydrogenase (NADP+) activity"/>
    <property type="evidence" value="ECO:0007669"/>
    <property type="project" value="UniProtKB-UniRule"/>
</dbReference>
<comment type="similarity">
    <text evidence="8">Belongs to the shikimate dehydrogenase family.</text>
</comment>
<evidence type="ECO:0000256" key="1">
    <source>
        <dbReference type="ARBA" id="ARBA00004871"/>
    </source>
</evidence>
<dbReference type="GO" id="GO:0005829">
    <property type="term" value="C:cytosol"/>
    <property type="evidence" value="ECO:0007669"/>
    <property type="project" value="TreeGrafter"/>
</dbReference>
<evidence type="ECO:0000256" key="6">
    <source>
        <dbReference type="ARBA" id="ARBA00023141"/>
    </source>
</evidence>
<feature type="active site" description="Proton acceptor" evidence="8">
    <location>
        <position position="64"/>
    </location>
</feature>
<feature type="binding site" evidence="8">
    <location>
        <begin position="14"/>
        <end position="16"/>
    </location>
    <ligand>
        <name>shikimate</name>
        <dbReference type="ChEBI" id="CHEBI:36208"/>
    </ligand>
</feature>
<feature type="binding site" evidence="8">
    <location>
        <position position="243"/>
    </location>
    <ligand>
        <name>shikimate</name>
        <dbReference type="ChEBI" id="CHEBI:36208"/>
    </ligand>
</feature>
<dbReference type="GO" id="GO:0050661">
    <property type="term" value="F:NADP binding"/>
    <property type="evidence" value="ECO:0007669"/>
    <property type="project" value="InterPro"/>
</dbReference>
<comment type="caution">
    <text evidence="12">The sequence shown here is derived from an EMBL/GenBank/DDBJ whole genome shotgun (WGS) entry which is preliminary data.</text>
</comment>
<evidence type="ECO:0000259" key="11">
    <source>
        <dbReference type="Pfam" id="PF18317"/>
    </source>
</evidence>
<dbReference type="Gene3D" id="3.40.50.10860">
    <property type="entry name" value="Leucine Dehydrogenase, chain A, domain 1"/>
    <property type="match status" value="1"/>
</dbReference>
<dbReference type="PANTHER" id="PTHR21089:SF1">
    <property type="entry name" value="BIFUNCTIONAL 3-DEHYDROQUINATE DEHYDRATASE_SHIKIMATE DEHYDROGENASE, CHLOROPLASTIC"/>
    <property type="match status" value="1"/>
</dbReference>
<dbReference type="GO" id="GO:0009423">
    <property type="term" value="P:chorismate biosynthetic process"/>
    <property type="evidence" value="ECO:0007669"/>
    <property type="project" value="UniProtKB-UniRule"/>
</dbReference>